<evidence type="ECO:0000256" key="1">
    <source>
        <dbReference type="ARBA" id="ARBA00004651"/>
    </source>
</evidence>
<feature type="transmembrane region" description="Helical" evidence="6">
    <location>
        <begin position="16"/>
        <end position="35"/>
    </location>
</feature>
<comment type="subcellular location">
    <subcellularLocation>
        <location evidence="1">Cell membrane</location>
        <topology evidence="1">Multi-pass membrane protein</topology>
    </subcellularLocation>
</comment>
<feature type="transmembrane region" description="Helical" evidence="6">
    <location>
        <begin position="360"/>
        <end position="383"/>
    </location>
</feature>
<dbReference type="PROSITE" id="PS50850">
    <property type="entry name" value="MFS"/>
    <property type="match status" value="1"/>
</dbReference>
<feature type="transmembrane region" description="Helical" evidence="6">
    <location>
        <begin position="175"/>
        <end position="195"/>
    </location>
</feature>
<dbReference type="Gene3D" id="1.20.1250.20">
    <property type="entry name" value="MFS general substrate transporter like domains"/>
    <property type="match status" value="2"/>
</dbReference>
<proteinExistence type="predicted"/>
<dbReference type="Pfam" id="PF07690">
    <property type="entry name" value="MFS_1"/>
    <property type="match status" value="1"/>
</dbReference>
<keyword evidence="5 6" id="KW-0472">Membrane</keyword>
<gene>
    <name evidence="8" type="ORF">I5776_04170</name>
</gene>
<dbReference type="InterPro" id="IPR011701">
    <property type="entry name" value="MFS"/>
</dbReference>
<evidence type="ECO:0000259" key="7">
    <source>
        <dbReference type="PROSITE" id="PS50850"/>
    </source>
</evidence>
<dbReference type="PANTHER" id="PTHR11360">
    <property type="entry name" value="MONOCARBOXYLATE TRANSPORTER"/>
    <property type="match status" value="1"/>
</dbReference>
<keyword evidence="3 6" id="KW-0812">Transmembrane</keyword>
<evidence type="ECO:0000256" key="3">
    <source>
        <dbReference type="ARBA" id="ARBA00022692"/>
    </source>
</evidence>
<dbReference type="RefSeq" id="WP_202779110.1">
    <property type="nucleotide sequence ID" value="NZ_CP065425.1"/>
</dbReference>
<keyword evidence="9" id="KW-1185">Reference proteome</keyword>
<name>A0ABX7E4K7_9BACI</name>
<feature type="domain" description="Major facilitator superfamily (MFS) profile" evidence="7">
    <location>
        <begin position="17"/>
        <end position="415"/>
    </location>
</feature>
<sequence length="418" mass="44652">MNRLGESIITQTKVFYGWYVVMSGFVIMFAAFSIINALHSLFLVPVTEDLGMSRTTFSLALSITGLGVAGASPFMGRFLVKSNMKLIMSVCVIVAGLGFASFSLANSALYFCVVGFLIGICVAGFSNIPISIMITNWFYEKKGMAMGIAFAGSGVGAAALSPLLSSFIEQFGWRISYVIAGGLVIVITLPFVLLFTKKSPIEKGVIALGSNNQVTTVQLHEEESGMTVGEAKTSAKFWLFIIGIVCFALVAGGVQMHIPAYLVDIGHPVLFAGTIFGLLSLTNTVGKLILGVVLDKFRTVGGAIYVGICMTIAMLALLSATTQSLAFVFAIAYGLSISIATLGPPFMTDDLFGKKNFGQLFGIVQVFFVATSSLGVIVSGFIYDVTNSYRFAWIFFMCLFILGMACVLIATSIKKNHP</sequence>
<accession>A0ABX7E4K7</accession>
<reference evidence="8 9" key="1">
    <citation type="submission" date="2020-11" db="EMBL/GenBank/DDBJ databases">
        <title>Taxonomic evaluation of the Bacillus sporothermodurans group of bacteria based on whole genome sequences.</title>
        <authorList>
            <person name="Fiedler G."/>
            <person name="Herbstmann A.-D."/>
            <person name="Doll E."/>
            <person name="Wenning M."/>
            <person name="Brinks E."/>
            <person name="Kabisch J."/>
            <person name="Breitenwieser F."/>
            <person name="Lappann M."/>
            <person name="Boehnlein C."/>
            <person name="Franz C."/>
        </authorList>
    </citation>
    <scope>NUCLEOTIDE SEQUENCE [LARGE SCALE GENOMIC DNA]</scope>
    <source>
        <strain evidence="8 9">JCM 19841</strain>
    </source>
</reference>
<dbReference type="InterPro" id="IPR050327">
    <property type="entry name" value="Proton-linked_MCT"/>
</dbReference>
<protein>
    <submittedName>
        <fullName evidence="8">MFS transporter</fullName>
    </submittedName>
</protein>
<evidence type="ECO:0000256" key="2">
    <source>
        <dbReference type="ARBA" id="ARBA00022448"/>
    </source>
</evidence>
<evidence type="ECO:0000313" key="9">
    <source>
        <dbReference type="Proteomes" id="UP000595691"/>
    </source>
</evidence>
<feature type="transmembrane region" description="Helical" evidence="6">
    <location>
        <begin position="144"/>
        <end position="163"/>
    </location>
</feature>
<organism evidence="8 9">
    <name type="scientific">Heyndrickxia vini</name>
    <dbReference type="NCBI Taxonomy" id="1476025"/>
    <lineage>
        <taxon>Bacteria</taxon>
        <taxon>Bacillati</taxon>
        <taxon>Bacillota</taxon>
        <taxon>Bacilli</taxon>
        <taxon>Bacillales</taxon>
        <taxon>Bacillaceae</taxon>
        <taxon>Heyndrickxia</taxon>
    </lineage>
</organism>
<evidence type="ECO:0000313" key="8">
    <source>
        <dbReference type="EMBL" id="QQZ10165.1"/>
    </source>
</evidence>
<evidence type="ECO:0000256" key="6">
    <source>
        <dbReference type="SAM" id="Phobius"/>
    </source>
</evidence>
<dbReference type="PANTHER" id="PTHR11360:SF284">
    <property type="entry name" value="EG:103B4.3 PROTEIN-RELATED"/>
    <property type="match status" value="1"/>
</dbReference>
<evidence type="ECO:0000256" key="4">
    <source>
        <dbReference type="ARBA" id="ARBA00022989"/>
    </source>
</evidence>
<feature type="transmembrane region" description="Helical" evidence="6">
    <location>
        <begin position="389"/>
        <end position="413"/>
    </location>
</feature>
<keyword evidence="2" id="KW-0813">Transport</keyword>
<feature type="transmembrane region" description="Helical" evidence="6">
    <location>
        <begin position="302"/>
        <end position="320"/>
    </location>
</feature>
<feature type="transmembrane region" description="Helical" evidence="6">
    <location>
        <begin position="108"/>
        <end position="132"/>
    </location>
</feature>
<dbReference type="Proteomes" id="UP000595691">
    <property type="component" value="Chromosome"/>
</dbReference>
<feature type="transmembrane region" description="Helical" evidence="6">
    <location>
        <begin position="55"/>
        <end position="74"/>
    </location>
</feature>
<feature type="transmembrane region" description="Helical" evidence="6">
    <location>
        <begin position="86"/>
        <end position="102"/>
    </location>
</feature>
<feature type="transmembrane region" description="Helical" evidence="6">
    <location>
        <begin position="237"/>
        <end position="258"/>
    </location>
</feature>
<feature type="transmembrane region" description="Helical" evidence="6">
    <location>
        <begin position="326"/>
        <end position="348"/>
    </location>
</feature>
<dbReference type="InterPro" id="IPR020846">
    <property type="entry name" value="MFS_dom"/>
</dbReference>
<dbReference type="InterPro" id="IPR036259">
    <property type="entry name" value="MFS_trans_sf"/>
</dbReference>
<keyword evidence="4 6" id="KW-1133">Transmembrane helix</keyword>
<dbReference type="SUPFAM" id="SSF103473">
    <property type="entry name" value="MFS general substrate transporter"/>
    <property type="match status" value="1"/>
</dbReference>
<evidence type="ECO:0000256" key="5">
    <source>
        <dbReference type="ARBA" id="ARBA00023136"/>
    </source>
</evidence>
<feature type="transmembrane region" description="Helical" evidence="6">
    <location>
        <begin position="270"/>
        <end position="290"/>
    </location>
</feature>
<dbReference type="EMBL" id="CP065425">
    <property type="protein sequence ID" value="QQZ10165.1"/>
    <property type="molecule type" value="Genomic_DNA"/>
</dbReference>